<keyword evidence="4" id="KW-0735">Signal-anchor</keyword>
<organism evidence="9 10">
    <name type="scientific">Stieleria bergensis</name>
    <dbReference type="NCBI Taxonomy" id="2528025"/>
    <lineage>
        <taxon>Bacteria</taxon>
        <taxon>Pseudomonadati</taxon>
        <taxon>Planctomycetota</taxon>
        <taxon>Planctomycetia</taxon>
        <taxon>Pirellulales</taxon>
        <taxon>Pirellulaceae</taxon>
        <taxon>Stieleria</taxon>
    </lineage>
</organism>
<evidence type="ECO:0000256" key="2">
    <source>
        <dbReference type="ARBA" id="ARBA00022692"/>
    </source>
</evidence>
<evidence type="ECO:0000256" key="6">
    <source>
        <dbReference type="ARBA" id="ARBA00023034"/>
    </source>
</evidence>
<dbReference type="PANTHER" id="PTHR13572:SF4">
    <property type="entry name" value="RE57134P"/>
    <property type="match status" value="1"/>
</dbReference>
<feature type="signal peptide" evidence="8">
    <location>
        <begin position="1"/>
        <end position="22"/>
    </location>
</feature>
<dbReference type="Proteomes" id="UP000315003">
    <property type="component" value="Chromosome"/>
</dbReference>
<sequence length="405" mass="46025" precursor="true">MNAVLTKFVALVFVLTVTVACPADSHAQSSDVVRPLVLAHYMPWYQRQPADDVAVPQNAQAKIQWGWHWTMNHFDPNQQVNGRRPIASHYYPSIEPYDSADPDVLASQLMLMKVAGIDGVIVDWYGLSDYRDYGQLHRSTMALVEQVKRLDMRLVICYEDQTVKALVDGKRLPADQMVQHAVKEIDWLAKHWMSQPYYVKHQGKPVLLSFGYAGLSNQQWQQCLDQVSTKLVYLSEHHPRPCASGAYDWPIPDQGVSAAERFSKQSREWSLAMPVVFPRFVDIYAQAKVSPGYAEIPDQQGQTFRQLWKIAMESKPLMVQIATWNDWGEGTQIEPSREFEMRDLKWIQQARHQQGQSSVGQVSDLSLPIRYLAGRRSGAISDAVANLIVDHVAKGDFKQAARHLP</sequence>
<evidence type="ECO:0000256" key="4">
    <source>
        <dbReference type="ARBA" id="ARBA00022968"/>
    </source>
</evidence>
<evidence type="ECO:0000256" key="1">
    <source>
        <dbReference type="ARBA" id="ARBA00004323"/>
    </source>
</evidence>
<evidence type="ECO:0000256" key="8">
    <source>
        <dbReference type="SAM" id="SignalP"/>
    </source>
</evidence>
<keyword evidence="10" id="KW-1185">Reference proteome</keyword>
<reference evidence="9 10" key="1">
    <citation type="submission" date="2019-02" db="EMBL/GenBank/DDBJ databases">
        <title>Deep-cultivation of Planctomycetes and their phenomic and genomic characterization uncovers novel biology.</title>
        <authorList>
            <person name="Wiegand S."/>
            <person name="Jogler M."/>
            <person name="Boedeker C."/>
            <person name="Pinto D."/>
            <person name="Vollmers J."/>
            <person name="Rivas-Marin E."/>
            <person name="Kohn T."/>
            <person name="Peeters S.H."/>
            <person name="Heuer A."/>
            <person name="Rast P."/>
            <person name="Oberbeckmann S."/>
            <person name="Bunk B."/>
            <person name="Jeske O."/>
            <person name="Meyerdierks A."/>
            <person name="Storesund J.E."/>
            <person name="Kallscheuer N."/>
            <person name="Luecker S."/>
            <person name="Lage O.M."/>
            <person name="Pohl T."/>
            <person name="Merkel B.J."/>
            <person name="Hornburger P."/>
            <person name="Mueller R.-W."/>
            <person name="Bruemmer F."/>
            <person name="Labrenz M."/>
            <person name="Spormann A.M."/>
            <person name="Op den Camp H."/>
            <person name="Overmann J."/>
            <person name="Amann R."/>
            <person name="Jetten M.S.M."/>
            <person name="Mascher T."/>
            <person name="Medema M.H."/>
            <person name="Devos D.P."/>
            <person name="Kaster A.-K."/>
            <person name="Ovreas L."/>
            <person name="Rohde M."/>
            <person name="Galperin M.Y."/>
            <person name="Jogler C."/>
        </authorList>
    </citation>
    <scope>NUCLEOTIDE SEQUENCE [LARGE SCALE GENOMIC DNA]</scope>
    <source>
        <strain evidence="9 10">SV_7m_r</strain>
    </source>
</reference>
<protein>
    <submittedName>
        <fullName evidence="9">Glycosyl hydrolase family 71</fullName>
    </submittedName>
</protein>
<dbReference type="PROSITE" id="PS51257">
    <property type="entry name" value="PROKAR_LIPOPROTEIN"/>
    <property type="match status" value="1"/>
</dbReference>
<dbReference type="CDD" id="cd11575">
    <property type="entry name" value="GH99_GH71_like_3"/>
    <property type="match status" value="1"/>
</dbReference>
<keyword evidence="3 9" id="KW-0378">Hydrolase</keyword>
<proteinExistence type="predicted"/>
<gene>
    <name evidence="9" type="ORF">SV7mr_05200</name>
</gene>
<evidence type="ECO:0000313" key="9">
    <source>
        <dbReference type="EMBL" id="QDT58031.1"/>
    </source>
</evidence>
<evidence type="ECO:0000256" key="3">
    <source>
        <dbReference type="ARBA" id="ARBA00022801"/>
    </source>
</evidence>
<dbReference type="EMBL" id="CP036272">
    <property type="protein sequence ID" value="QDT58031.1"/>
    <property type="molecule type" value="Genomic_DNA"/>
</dbReference>
<dbReference type="AlphaFoldDB" id="A0A517SPH8"/>
<dbReference type="PANTHER" id="PTHR13572">
    <property type="entry name" value="ENDO-ALPHA-1,2-MANNOSIDASE"/>
    <property type="match status" value="1"/>
</dbReference>
<comment type="subcellular location">
    <subcellularLocation>
        <location evidence="1">Golgi apparatus membrane</location>
        <topology evidence="1">Single-pass type II membrane protein</topology>
    </subcellularLocation>
</comment>
<evidence type="ECO:0000313" key="10">
    <source>
        <dbReference type="Proteomes" id="UP000315003"/>
    </source>
</evidence>
<keyword evidence="2" id="KW-0812">Transmembrane</keyword>
<dbReference type="GO" id="GO:0004559">
    <property type="term" value="F:alpha-mannosidase activity"/>
    <property type="evidence" value="ECO:0007669"/>
    <property type="project" value="TreeGrafter"/>
</dbReference>
<dbReference type="OrthoDB" id="9816564at2"/>
<accession>A0A517SPH8</accession>
<keyword evidence="6" id="KW-0333">Golgi apparatus</keyword>
<dbReference type="Gene3D" id="3.20.20.80">
    <property type="entry name" value="Glycosidases"/>
    <property type="match status" value="1"/>
</dbReference>
<name>A0A517SPH8_9BACT</name>
<dbReference type="InterPro" id="IPR026071">
    <property type="entry name" value="Glyco_Hydrolase_99"/>
</dbReference>
<feature type="chain" id="PRO_5022045077" evidence="8">
    <location>
        <begin position="23"/>
        <end position="405"/>
    </location>
</feature>
<keyword evidence="7" id="KW-0472">Membrane</keyword>
<keyword evidence="5" id="KW-1133">Transmembrane helix</keyword>
<dbReference type="RefSeq" id="WP_145268901.1">
    <property type="nucleotide sequence ID" value="NZ_CP036272.1"/>
</dbReference>
<keyword evidence="8" id="KW-0732">Signal</keyword>
<dbReference type="Pfam" id="PF16317">
    <property type="entry name" value="Glyco_hydro_99"/>
    <property type="match status" value="1"/>
</dbReference>
<evidence type="ECO:0000256" key="5">
    <source>
        <dbReference type="ARBA" id="ARBA00022989"/>
    </source>
</evidence>
<evidence type="ECO:0000256" key="7">
    <source>
        <dbReference type="ARBA" id="ARBA00023136"/>
    </source>
</evidence>